<dbReference type="Pfam" id="PF01055">
    <property type="entry name" value="Glyco_hydro_31_2nd"/>
    <property type="match status" value="1"/>
</dbReference>
<evidence type="ECO:0000259" key="4">
    <source>
        <dbReference type="Pfam" id="PF21365"/>
    </source>
</evidence>
<name>A0A2K1STN4_GARVA</name>
<dbReference type="OrthoDB" id="176168at2"/>
<proteinExistence type="inferred from homology"/>
<dbReference type="InterPro" id="IPR013780">
    <property type="entry name" value="Glyco_hydro_b"/>
</dbReference>
<comment type="similarity">
    <text evidence="1 2">Belongs to the glycosyl hydrolase 31 family.</text>
</comment>
<organism evidence="5 6">
    <name type="scientific">Gardnerella vaginalis</name>
    <dbReference type="NCBI Taxonomy" id="2702"/>
    <lineage>
        <taxon>Bacteria</taxon>
        <taxon>Bacillati</taxon>
        <taxon>Actinomycetota</taxon>
        <taxon>Actinomycetes</taxon>
        <taxon>Bifidobacteriales</taxon>
        <taxon>Bifidobacteriaceae</taxon>
        <taxon>Gardnerella</taxon>
    </lineage>
</organism>
<evidence type="ECO:0000259" key="3">
    <source>
        <dbReference type="Pfam" id="PF01055"/>
    </source>
</evidence>
<protein>
    <submittedName>
        <fullName evidence="5">Alpha-glucosidase</fullName>
    </submittedName>
</protein>
<feature type="domain" description="Glycosyl hydrolase family 31 C-terminal" evidence="4">
    <location>
        <begin position="609"/>
        <end position="703"/>
    </location>
</feature>
<evidence type="ECO:0000256" key="1">
    <source>
        <dbReference type="ARBA" id="ARBA00007806"/>
    </source>
</evidence>
<dbReference type="CDD" id="cd06595">
    <property type="entry name" value="GH31_u1"/>
    <property type="match status" value="1"/>
</dbReference>
<keyword evidence="2" id="KW-0378">Hydrolase</keyword>
<dbReference type="Pfam" id="PF21365">
    <property type="entry name" value="Glyco_hydro_31_3rd"/>
    <property type="match status" value="1"/>
</dbReference>
<sequence length="971" mass="109013">MVYDFCGSQSGFNCGSRDEFSAGSRDDFESGSRDSFSADAQNSLSSSKNIVNACECTCTCTDPSKARIFADFVNNPGVKANNQQIIQGDCFRITVITDSLIRLEWSDDGNFVDAPTQMVVCRDFSGGNSVQPKFCAREDENGWLEVETDKLLLSYNRKSFSKEGLSIVVRGVPCSQFNTWHYGDDCPGNLLGTARTLDEADGAIKLDYGIMSRDGWAVLDDSKSCVIVPESEVNGKPNPYGAWVKPRSQEFDSHDLSSHDNSNNASQNNRYRDLYFFGYGHNYIDAIRDFYKLTGSQPLLPRFAMGNWWSRYCRYSQSDYENLMSRFKREAIPFSTAVIDMDWHIRDVDSKYGSGWTGYTWNDQLFPDHKAFLRKLANEGLAPTLNLHPRDGVRAFEKDYPQVARDMGIDPASGKAVEFDLTNPRFVEAYFNMHHRMEDEGVKFWWIDWQQGGVTKQAGLDPLWMLNHMHYEDLARDGGWPLTFSRYAGPGSHRYPVGFSGDTVTTWNSLAFQAYFTSTASNIGYGWWSHDIGGHMLGVRDNELEARWYALGAFSPINRLHSSCSPFAGKEPWNFPRETRDAMVKMLRLRASLIPYLYTMNYRAAFENRPIVEPMYWQSPEVGAAYEMPQEYRFGSELIVAPVVSKNDDAVTRGCAGVWLPAGDWYDFFDGRRYVSRGWNGRRFEAWRALDRVPAFARAGAIVPMQVLPSVEDCARSDEAAESVNSVENPRSLRVLAFPGADGEFVMREDNGRFEDACAGKTADTSMRFVWRDGNGSTQFVIDAAKGCDSAVVALPSERDWSVVFRGVACPDFSRVRVFVGDSQLESNAVEVSYEGEESTLSLTVCVRNVPVCECVRVIVDGGLCIAQDPKVGDAYRLLLQAQVPYRGKEMAFDAIREAGGSASALSALSALEYEREEQMIEQQNSVDMVNAHACVQPSVVKWAQWRCTLPGSVKRALEEILLRESTCMSA</sequence>
<feature type="domain" description="Glycoside hydrolase family 31 TIM barrel" evidence="3">
    <location>
        <begin position="298"/>
        <end position="600"/>
    </location>
</feature>
<dbReference type="GO" id="GO:0005975">
    <property type="term" value="P:carbohydrate metabolic process"/>
    <property type="evidence" value="ECO:0007669"/>
    <property type="project" value="InterPro"/>
</dbReference>
<dbReference type="EMBL" id="MNLH01000008">
    <property type="protein sequence ID" value="PNS42866.1"/>
    <property type="molecule type" value="Genomic_DNA"/>
</dbReference>
<keyword evidence="2" id="KW-0326">Glycosidase</keyword>
<dbReference type="SUPFAM" id="SSF51011">
    <property type="entry name" value="Glycosyl hydrolase domain"/>
    <property type="match status" value="1"/>
</dbReference>
<comment type="caution">
    <text evidence="5">The sequence shown here is derived from an EMBL/GenBank/DDBJ whole genome shotgun (WGS) entry which is preliminary data.</text>
</comment>
<evidence type="ECO:0000313" key="6">
    <source>
        <dbReference type="Proteomes" id="UP000236146"/>
    </source>
</evidence>
<evidence type="ECO:0000313" key="5">
    <source>
        <dbReference type="EMBL" id="PNS42866.1"/>
    </source>
</evidence>
<dbReference type="GO" id="GO:0090599">
    <property type="term" value="F:alpha-glucosidase activity"/>
    <property type="evidence" value="ECO:0007669"/>
    <property type="project" value="TreeGrafter"/>
</dbReference>
<dbReference type="Gene3D" id="2.60.40.1180">
    <property type="entry name" value="Golgi alpha-mannosidase II"/>
    <property type="match status" value="2"/>
</dbReference>
<gene>
    <name evidence="5" type="ORF">BFS05_06080</name>
</gene>
<dbReference type="PANTHER" id="PTHR22762:SF89">
    <property type="entry name" value="ALPHA-XYLOSIDASE"/>
    <property type="match status" value="1"/>
</dbReference>
<dbReference type="PANTHER" id="PTHR22762">
    <property type="entry name" value="ALPHA-GLUCOSIDASE"/>
    <property type="match status" value="1"/>
</dbReference>
<accession>A0A2K1STN4</accession>
<dbReference type="Gene3D" id="3.20.20.80">
    <property type="entry name" value="Glycosidases"/>
    <property type="match status" value="1"/>
</dbReference>
<dbReference type="InterPro" id="IPR048395">
    <property type="entry name" value="Glyco_hydro_31_C"/>
</dbReference>
<dbReference type="SUPFAM" id="SSF51445">
    <property type="entry name" value="(Trans)glycosidases"/>
    <property type="match status" value="1"/>
</dbReference>
<dbReference type="Proteomes" id="UP000236146">
    <property type="component" value="Unassembled WGS sequence"/>
</dbReference>
<dbReference type="GO" id="GO:0006491">
    <property type="term" value="P:N-glycan processing"/>
    <property type="evidence" value="ECO:0007669"/>
    <property type="project" value="TreeGrafter"/>
</dbReference>
<dbReference type="AlphaFoldDB" id="A0A2K1STN4"/>
<dbReference type="RefSeq" id="WP_103085073.1">
    <property type="nucleotide sequence ID" value="NZ_MNLH01000008.1"/>
</dbReference>
<reference evidence="5 6" key="1">
    <citation type="submission" date="2016-10" db="EMBL/GenBank/DDBJ databases">
        <authorList>
            <person name="Varghese N."/>
        </authorList>
    </citation>
    <scope>NUCLEOTIDE SEQUENCE [LARGE SCALE GENOMIC DNA]</scope>
    <source>
        <strain evidence="5 6">KA00225</strain>
    </source>
</reference>
<dbReference type="InterPro" id="IPR000322">
    <property type="entry name" value="Glyco_hydro_31_TIM"/>
</dbReference>
<evidence type="ECO:0000256" key="2">
    <source>
        <dbReference type="RuleBase" id="RU361185"/>
    </source>
</evidence>
<dbReference type="InterPro" id="IPR017853">
    <property type="entry name" value="GH"/>
</dbReference>